<sequence length="198" mass="19176">MLLAGVLAVGGGCGGGRPAAAPAATAPAPFADCADLTTATPPSAGPPSAGTPDAGVSGPAAGSPVPGVELACLAGGPAVATAALAGPAVVNLWATWCPPCRAELPLLQRYADRHRGVRVVGVVTEDDPALAADLGREAGIRFPQLVDRAGALKRAVGAPGLPVTLFVGPGGTLRYLHRAPLTDATLPALAATHLGAGG</sequence>
<dbReference type="PANTHER" id="PTHR42852">
    <property type="entry name" value="THIOL:DISULFIDE INTERCHANGE PROTEIN DSBE"/>
    <property type="match status" value="1"/>
</dbReference>
<dbReference type="GO" id="GO:0030313">
    <property type="term" value="C:cell envelope"/>
    <property type="evidence" value="ECO:0007669"/>
    <property type="project" value="UniProtKB-SubCell"/>
</dbReference>
<evidence type="ECO:0000313" key="6">
    <source>
        <dbReference type="Proteomes" id="UP000649739"/>
    </source>
</evidence>
<dbReference type="InterPro" id="IPR036249">
    <property type="entry name" value="Thioredoxin-like_sf"/>
</dbReference>
<keyword evidence="6" id="KW-1185">Reference proteome</keyword>
<comment type="caution">
    <text evidence="5">The sequence shown here is derived from an EMBL/GenBank/DDBJ whole genome shotgun (WGS) entry which is preliminary data.</text>
</comment>
<dbReference type="PANTHER" id="PTHR42852:SF13">
    <property type="entry name" value="PROTEIN DIPZ"/>
    <property type="match status" value="1"/>
</dbReference>
<gene>
    <name evidence="5" type="ORF">GCM10010123_28920</name>
</gene>
<organism evidence="5 6">
    <name type="scientific">Pilimelia anulata</name>
    <dbReference type="NCBI Taxonomy" id="53371"/>
    <lineage>
        <taxon>Bacteria</taxon>
        <taxon>Bacillati</taxon>
        <taxon>Actinomycetota</taxon>
        <taxon>Actinomycetes</taxon>
        <taxon>Micromonosporales</taxon>
        <taxon>Micromonosporaceae</taxon>
        <taxon>Pilimelia</taxon>
    </lineage>
</organism>
<dbReference type="InterPro" id="IPR013766">
    <property type="entry name" value="Thioredoxin_domain"/>
</dbReference>
<reference evidence="5" key="2">
    <citation type="submission" date="2020-09" db="EMBL/GenBank/DDBJ databases">
        <authorList>
            <person name="Sun Q."/>
            <person name="Ohkuma M."/>
        </authorList>
    </citation>
    <scope>NUCLEOTIDE SEQUENCE</scope>
    <source>
        <strain evidence="5">JCM 3090</strain>
    </source>
</reference>
<accession>A0A8J3B6G3</accession>
<dbReference type="CDD" id="cd02966">
    <property type="entry name" value="TlpA_like_family"/>
    <property type="match status" value="1"/>
</dbReference>
<proteinExistence type="predicted"/>
<dbReference type="PROSITE" id="PS51352">
    <property type="entry name" value="THIOREDOXIN_2"/>
    <property type="match status" value="1"/>
</dbReference>
<evidence type="ECO:0000256" key="2">
    <source>
        <dbReference type="ARBA" id="ARBA00022748"/>
    </source>
</evidence>
<keyword evidence="2" id="KW-0201">Cytochrome c-type biogenesis</keyword>
<dbReference type="SUPFAM" id="SSF52833">
    <property type="entry name" value="Thioredoxin-like"/>
    <property type="match status" value="1"/>
</dbReference>
<dbReference type="InterPro" id="IPR013740">
    <property type="entry name" value="Redoxin"/>
</dbReference>
<evidence type="ECO:0000313" key="5">
    <source>
        <dbReference type="EMBL" id="GGJ97127.1"/>
    </source>
</evidence>
<dbReference type="GO" id="GO:0017004">
    <property type="term" value="P:cytochrome complex assembly"/>
    <property type="evidence" value="ECO:0007669"/>
    <property type="project" value="UniProtKB-KW"/>
</dbReference>
<feature type="compositionally biased region" description="Low complexity" evidence="3">
    <location>
        <begin position="37"/>
        <end position="55"/>
    </location>
</feature>
<dbReference type="AlphaFoldDB" id="A0A8J3B6G3"/>
<dbReference type="Pfam" id="PF08534">
    <property type="entry name" value="Redoxin"/>
    <property type="match status" value="1"/>
</dbReference>
<feature type="domain" description="Thioredoxin" evidence="4">
    <location>
        <begin position="59"/>
        <end position="195"/>
    </location>
</feature>
<evidence type="ECO:0000256" key="3">
    <source>
        <dbReference type="SAM" id="MobiDB-lite"/>
    </source>
</evidence>
<name>A0A8J3B6G3_9ACTN</name>
<comment type="subcellular location">
    <subcellularLocation>
        <location evidence="1">Cell envelope</location>
    </subcellularLocation>
</comment>
<protein>
    <recommendedName>
        <fullName evidence="4">Thioredoxin domain-containing protein</fullName>
    </recommendedName>
</protein>
<reference evidence="5" key="1">
    <citation type="journal article" date="2014" name="Int. J. Syst. Evol. Microbiol.">
        <title>Complete genome sequence of Corynebacterium casei LMG S-19264T (=DSM 44701T), isolated from a smear-ripened cheese.</title>
        <authorList>
            <consortium name="US DOE Joint Genome Institute (JGI-PGF)"/>
            <person name="Walter F."/>
            <person name="Albersmeier A."/>
            <person name="Kalinowski J."/>
            <person name="Ruckert C."/>
        </authorList>
    </citation>
    <scope>NUCLEOTIDE SEQUENCE</scope>
    <source>
        <strain evidence="5">JCM 3090</strain>
    </source>
</reference>
<dbReference type="Gene3D" id="3.40.30.10">
    <property type="entry name" value="Glutaredoxin"/>
    <property type="match status" value="1"/>
</dbReference>
<feature type="region of interest" description="Disordered" evidence="3">
    <location>
        <begin position="37"/>
        <end position="60"/>
    </location>
</feature>
<dbReference type="InterPro" id="IPR050553">
    <property type="entry name" value="Thioredoxin_ResA/DsbE_sf"/>
</dbReference>
<dbReference type="EMBL" id="BMQB01000006">
    <property type="protein sequence ID" value="GGJ97127.1"/>
    <property type="molecule type" value="Genomic_DNA"/>
</dbReference>
<evidence type="ECO:0000259" key="4">
    <source>
        <dbReference type="PROSITE" id="PS51352"/>
    </source>
</evidence>
<dbReference type="PROSITE" id="PS00194">
    <property type="entry name" value="THIOREDOXIN_1"/>
    <property type="match status" value="1"/>
</dbReference>
<evidence type="ECO:0000256" key="1">
    <source>
        <dbReference type="ARBA" id="ARBA00004196"/>
    </source>
</evidence>
<dbReference type="GO" id="GO:0016209">
    <property type="term" value="F:antioxidant activity"/>
    <property type="evidence" value="ECO:0007669"/>
    <property type="project" value="InterPro"/>
</dbReference>
<dbReference type="Proteomes" id="UP000649739">
    <property type="component" value="Unassembled WGS sequence"/>
</dbReference>
<dbReference type="InterPro" id="IPR017937">
    <property type="entry name" value="Thioredoxin_CS"/>
</dbReference>
<dbReference type="GO" id="GO:0016491">
    <property type="term" value="F:oxidoreductase activity"/>
    <property type="evidence" value="ECO:0007669"/>
    <property type="project" value="InterPro"/>
</dbReference>